<evidence type="ECO:0000259" key="6">
    <source>
        <dbReference type="Pfam" id="PF08314"/>
    </source>
</evidence>
<dbReference type="SUPFAM" id="SSF46689">
    <property type="entry name" value="Homeodomain-like"/>
    <property type="match status" value="1"/>
</dbReference>
<dbReference type="GO" id="GO:0015074">
    <property type="term" value="P:DNA integration"/>
    <property type="evidence" value="ECO:0007669"/>
    <property type="project" value="InterPro"/>
</dbReference>
<dbReference type="GO" id="GO:0070939">
    <property type="term" value="C:Dsl1/NZR complex"/>
    <property type="evidence" value="ECO:0007669"/>
    <property type="project" value="TreeGrafter"/>
</dbReference>
<dbReference type="AlphaFoldDB" id="T2MK53"/>
<dbReference type="GO" id="GO:0000149">
    <property type="term" value="F:SNARE binding"/>
    <property type="evidence" value="ECO:0007669"/>
    <property type="project" value="TreeGrafter"/>
</dbReference>
<dbReference type="PANTHER" id="PTHR15922">
    <property type="entry name" value="NEUROBLASTOMA-AMPLIFIED SEQUENCE"/>
    <property type="match status" value="1"/>
</dbReference>
<proteinExistence type="evidence at transcript level"/>
<organism evidence="7">
    <name type="scientific">Hydra vulgaris</name>
    <name type="common">Hydra</name>
    <name type="synonym">Hydra attenuata</name>
    <dbReference type="NCBI Taxonomy" id="6087"/>
    <lineage>
        <taxon>Eukaryota</taxon>
        <taxon>Metazoa</taxon>
        <taxon>Cnidaria</taxon>
        <taxon>Hydrozoa</taxon>
        <taxon>Hydroidolina</taxon>
        <taxon>Anthoathecata</taxon>
        <taxon>Aplanulata</taxon>
        <taxon>Hydridae</taxon>
        <taxon>Hydra</taxon>
    </lineage>
</organism>
<evidence type="ECO:0000259" key="5">
    <source>
        <dbReference type="Pfam" id="PF01498"/>
    </source>
</evidence>
<accession>T2MK53</accession>
<keyword evidence="4" id="KW-0653">Protein transport</keyword>
<feature type="domain" description="Sec39" evidence="6">
    <location>
        <begin position="48"/>
        <end position="689"/>
    </location>
</feature>
<comment type="subcellular location">
    <subcellularLocation>
        <location evidence="1">Endoplasmic reticulum</location>
    </subcellularLocation>
</comment>
<dbReference type="InterPro" id="IPR009057">
    <property type="entry name" value="Homeodomain-like_sf"/>
</dbReference>
<dbReference type="PANTHER" id="PTHR15922:SF2">
    <property type="entry name" value="NBAS SUBUNIT OF NRZ TETHERING COMPLEX"/>
    <property type="match status" value="1"/>
</dbReference>
<dbReference type="Gene3D" id="3.30.420.10">
    <property type="entry name" value="Ribonuclease H-like superfamily/Ribonuclease H"/>
    <property type="match status" value="2"/>
</dbReference>
<keyword evidence="2" id="KW-0813">Transport</keyword>
<feature type="domain" description="Transposase Tc1-like" evidence="5">
    <location>
        <begin position="902"/>
        <end position="969"/>
    </location>
</feature>
<dbReference type="InterPro" id="IPR036397">
    <property type="entry name" value="RNaseH_sf"/>
</dbReference>
<evidence type="ECO:0000256" key="4">
    <source>
        <dbReference type="ARBA" id="ARBA00022927"/>
    </source>
</evidence>
<dbReference type="GO" id="GO:0015031">
    <property type="term" value="P:protein transport"/>
    <property type="evidence" value="ECO:0007669"/>
    <property type="project" value="UniProtKB-KW"/>
</dbReference>
<protein>
    <submittedName>
        <fullName evidence="7">Neuroblastoma-amplified sequence</fullName>
    </submittedName>
</protein>
<dbReference type="OrthoDB" id="27490at2759"/>
<sequence>MKICKYRLQLLHYLDRLSTYEVILGGSFKARDKFNSKFFSDFRSCNIVYQAVQYAHEENSYALEDLFSYHGDQILAHWLPILSNFPETADAKEYEPLIPELGEVGGGVEILPWLQKRHREKDWVQQNGITEQIEDTHKEEDLGAFIYKNQPELLEFMNCSSKDVLQKWFHKRIFEIDERSKQVDCCLQLTNIGIARGIHGLKNIQSNLETLRVLVYEVNIDNDLALKEIIDLPHISKMKLLMTKTTDESFISDYKALLNPYLQKVEKKNGKVTRQKLIHQFMTDIAVSDLTCCLKLVQNSTPGLAEPLIADVAEIMRLAMDCIYANKRYDQLHIAFSIVECLPAKEEGCLSQQIQQLHIQMDQLELLLSAAEILQYHNCPKTVGYLLEIKDNFTVVNEILHSILKNTSVRSSATSYQDWNTLLKHIVKLCKTVFLCVDESLCHQFFAECLLQSGSMQAIGLAGELLTKTKQGVSVIKKNLPSATYTLNYETSVDIVLAASQEYFNAAASVHDSSMEHAKFCLSLISDCPEGIQAELNLIQAAIILHNFGVSILPLQVRLCVDRIELIDLCLQKSKTSYKKVLELQALGNLLLICGDDHHERDGKITLKIAESSFYVEDFSFCATQCLHLIDISYSKAWQICKDLGESTVFNNNPIKLKLMSFALTFCPVYHIEDILKKKIKIDKENNQSLIKHTKKATKKFLQSMGSTNMLSKAFNWVKQSPEYSNEPGHLIDVDGFLRHPFYYSLEGIVKSTFTHMDELYPDFIKDDTTSYHCLMLRNLMLNLQCGDNTKSENQSGIEALHNLAELTFSKDSLQSIGYMLHMQSIDEINFFEIVHCQTSTDTMIEIYHLIKEEGKSLREVAKIFGLSVESVRMIVKQMNQQKMAENLIRSGRPRKTTARDDRLIVRTSVEMPNISSIVLENELNLEISPQTIRRCLNDVGLYGRAMRKKPFISINNRKKRLAFAKMHIKLPLEVWRSVIWTDECKLELQSTKRRRMDNFIWQEDNDPKHTANNVKDWFADHEIFKFDWPAQLPDLNIIKNIWEYLDRNIPQNERKSKNDMFTTIKRHWERRLIGIDINFIQKLVLSIPKRLQAV</sequence>
<dbReference type="InterPro" id="IPR013244">
    <property type="entry name" value="Sec39_domain"/>
</dbReference>
<gene>
    <name evidence="7" type="primary">NBAS</name>
</gene>
<dbReference type="GO" id="GO:0006313">
    <property type="term" value="P:DNA transposition"/>
    <property type="evidence" value="ECO:0007669"/>
    <property type="project" value="InterPro"/>
</dbReference>
<dbReference type="InterPro" id="IPR002492">
    <property type="entry name" value="Transposase_Tc1-like"/>
</dbReference>
<evidence type="ECO:0000256" key="1">
    <source>
        <dbReference type="ARBA" id="ARBA00004240"/>
    </source>
</evidence>
<dbReference type="Pfam" id="PF08314">
    <property type="entry name" value="Sec39"/>
    <property type="match status" value="1"/>
</dbReference>
<dbReference type="GO" id="GO:0003677">
    <property type="term" value="F:DNA binding"/>
    <property type="evidence" value="ECO:0007669"/>
    <property type="project" value="InterPro"/>
</dbReference>
<dbReference type="Pfam" id="PF01498">
    <property type="entry name" value="HTH_Tnp_Tc3_2"/>
    <property type="match status" value="1"/>
</dbReference>
<keyword evidence="3" id="KW-0256">Endoplasmic reticulum</keyword>
<name>T2MK53_HYDVU</name>
<reference evidence="7" key="1">
    <citation type="journal article" date="2013" name="Genome Biol. Evol.">
        <title>Punctuated emergences of genetic and phenotypic innovations in eumetazoan, bilaterian, euteleostome, and hominidae ancestors.</title>
        <authorList>
            <person name="Wenger Y."/>
            <person name="Galliot B."/>
        </authorList>
    </citation>
    <scope>NUCLEOTIDE SEQUENCE</scope>
    <source>
        <tissue evidence="7">Whole animals</tissue>
    </source>
</reference>
<dbReference type="GO" id="GO:0006890">
    <property type="term" value="P:retrograde vesicle-mediated transport, Golgi to endoplasmic reticulum"/>
    <property type="evidence" value="ECO:0007669"/>
    <property type="project" value="InterPro"/>
</dbReference>
<evidence type="ECO:0000256" key="2">
    <source>
        <dbReference type="ARBA" id="ARBA00022448"/>
    </source>
</evidence>
<evidence type="ECO:0000256" key="3">
    <source>
        <dbReference type="ARBA" id="ARBA00022824"/>
    </source>
</evidence>
<dbReference type="EMBL" id="HAAD01006050">
    <property type="protein sequence ID" value="CDG72282.1"/>
    <property type="molecule type" value="mRNA"/>
</dbReference>
<evidence type="ECO:0000313" key="7">
    <source>
        <dbReference type="EMBL" id="CDG72282.1"/>
    </source>
</evidence>